<name>A0A8H4JHF9_9HYPO</name>
<feature type="compositionally biased region" description="Pro residues" evidence="1">
    <location>
        <begin position="38"/>
        <end position="48"/>
    </location>
</feature>
<feature type="compositionally biased region" description="Basic and acidic residues" evidence="1">
    <location>
        <begin position="1"/>
        <end position="10"/>
    </location>
</feature>
<gene>
    <name evidence="2" type="ORF">F53441_14313</name>
</gene>
<keyword evidence="3" id="KW-1185">Reference proteome</keyword>
<accession>A0A8H4JHF9</accession>
<protein>
    <submittedName>
        <fullName evidence="2">Uncharacterized protein</fullName>
    </submittedName>
</protein>
<reference evidence="2" key="1">
    <citation type="submission" date="2020-01" db="EMBL/GenBank/DDBJ databases">
        <title>Identification and distribution of gene clusters putatively required for synthesis of sphingolipid metabolism inhibitors in phylogenetically diverse species of the filamentous fungus Fusarium.</title>
        <authorList>
            <person name="Kim H.-S."/>
            <person name="Busman M."/>
            <person name="Brown D.W."/>
            <person name="Divon H."/>
            <person name="Uhlig S."/>
            <person name="Proctor R.H."/>
        </authorList>
    </citation>
    <scope>NUCLEOTIDE SEQUENCE</scope>
    <source>
        <strain evidence="2">NRRL 53441</strain>
    </source>
</reference>
<feature type="region of interest" description="Disordered" evidence="1">
    <location>
        <begin position="117"/>
        <end position="153"/>
    </location>
</feature>
<feature type="compositionally biased region" description="Basic and acidic residues" evidence="1">
    <location>
        <begin position="122"/>
        <end position="146"/>
    </location>
</feature>
<evidence type="ECO:0000313" key="2">
    <source>
        <dbReference type="EMBL" id="KAF4422126.1"/>
    </source>
</evidence>
<dbReference type="EMBL" id="JAADJG010001177">
    <property type="protein sequence ID" value="KAF4422126.1"/>
    <property type="molecule type" value="Genomic_DNA"/>
</dbReference>
<dbReference type="Proteomes" id="UP000605986">
    <property type="component" value="Unassembled WGS sequence"/>
</dbReference>
<proteinExistence type="predicted"/>
<evidence type="ECO:0000313" key="3">
    <source>
        <dbReference type="Proteomes" id="UP000605986"/>
    </source>
</evidence>
<sequence length="153" mass="17276">MIDNLPKEPDFYGGMEYQGPKMIGKKRNKKAKKKDLAPSPPPPLPLWYPYPEKTSYDDDDRPCEPEAVMAYNATPKEVESPLACNTPAVNDKESVVEKDGECEVIVGDIRKTIDWDYIAPEEPAKEKSPTDDRPWTEEKTSAKEEESGTVNEE</sequence>
<feature type="non-terminal residue" evidence="2">
    <location>
        <position position="153"/>
    </location>
</feature>
<comment type="caution">
    <text evidence="2">The sequence shown here is derived from an EMBL/GenBank/DDBJ whole genome shotgun (WGS) entry which is preliminary data.</text>
</comment>
<dbReference type="AlphaFoldDB" id="A0A8H4JHF9"/>
<feature type="compositionally biased region" description="Basic residues" evidence="1">
    <location>
        <begin position="23"/>
        <end position="33"/>
    </location>
</feature>
<evidence type="ECO:0000256" key="1">
    <source>
        <dbReference type="SAM" id="MobiDB-lite"/>
    </source>
</evidence>
<feature type="region of interest" description="Disordered" evidence="1">
    <location>
        <begin position="1"/>
        <end position="63"/>
    </location>
</feature>
<organism evidence="2 3">
    <name type="scientific">Fusarium austroafricanum</name>
    <dbReference type="NCBI Taxonomy" id="2364996"/>
    <lineage>
        <taxon>Eukaryota</taxon>
        <taxon>Fungi</taxon>
        <taxon>Dikarya</taxon>
        <taxon>Ascomycota</taxon>
        <taxon>Pezizomycotina</taxon>
        <taxon>Sordariomycetes</taxon>
        <taxon>Hypocreomycetidae</taxon>
        <taxon>Hypocreales</taxon>
        <taxon>Nectriaceae</taxon>
        <taxon>Fusarium</taxon>
        <taxon>Fusarium concolor species complex</taxon>
    </lineage>
</organism>